<name>A0AAE0C414_9CHLO</name>
<dbReference type="SUPFAM" id="SSF53335">
    <property type="entry name" value="S-adenosyl-L-methionine-dependent methyltransferases"/>
    <property type="match status" value="1"/>
</dbReference>
<protein>
    <recommendedName>
        <fullName evidence="3">Methyltransferase domain-containing protein</fullName>
    </recommendedName>
</protein>
<dbReference type="Proteomes" id="UP001190700">
    <property type="component" value="Unassembled WGS sequence"/>
</dbReference>
<evidence type="ECO:0008006" key="3">
    <source>
        <dbReference type="Google" id="ProtNLM"/>
    </source>
</evidence>
<comment type="caution">
    <text evidence="1">The sequence shown here is derived from an EMBL/GenBank/DDBJ whole genome shotgun (WGS) entry which is preliminary data.</text>
</comment>
<reference evidence="1 2" key="1">
    <citation type="journal article" date="2015" name="Genome Biol. Evol.">
        <title>Comparative Genomics of a Bacterivorous Green Alga Reveals Evolutionary Causalities and Consequences of Phago-Mixotrophic Mode of Nutrition.</title>
        <authorList>
            <person name="Burns J.A."/>
            <person name="Paasch A."/>
            <person name="Narechania A."/>
            <person name="Kim E."/>
        </authorList>
    </citation>
    <scope>NUCLEOTIDE SEQUENCE [LARGE SCALE GENOMIC DNA]</scope>
    <source>
        <strain evidence="1 2">PLY_AMNH</strain>
    </source>
</reference>
<dbReference type="InterPro" id="IPR029063">
    <property type="entry name" value="SAM-dependent_MTases_sf"/>
</dbReference>
<dbReference type="AlphaFoldDB" id="A0AAE0C414"/>
<sequence>MQQQVKLKDQSSLESGLPWGLKTVLKVKISWAHAARRARRREAIAREALDREEPTTLPTGPVARLTGDFSPGSVTVPLPKYANAVTLDLGKYPGALEALKKSGLKHFVNIYSEPQGTQAPKGYTEEGCIVVPKDSGTGHGVGRPVQCFQYFFQKILGRCDNTFWKLMDAYLNRVEPPSSSSSTPQLLEVCSGMGNAALQLKAMYPEADITGINWFDMLKHRNNEVEEDFFLHTAKSFNVPVNVYNLPKIIFGDARTNMCNLTDERYDVILSQHCIRKFVRHCKKDKRPYKLSPLIRLLKPGGIALLQVGELHEREPFWFMTLQDQADMLRFDSWEPYEMPWLGPNLTEWYFQPSDFKDAEFRLYSSAVAAGITVAGFIIQHPSRHICASWSGSEVDGQAILLISRSCGDTGCMQDSPQVQLQEELAKLLASETPLLEKDKDRQKWRQVVEELAREIDLPCKE</sequence>
<keyword evidence="2" id="KW-1185">Reference proteome</keyword>
<evidence type="ECO:0000313" key="2">
    <source>
        <dbReference type="Proteomes" id="UP001190700"/>
    </source>
</evidence>
<dbReference type="CDD" id="cd02440">
    <property type="entry name" value="AdoMet_MTases"/>
    <property type="match status" value="1"/>
</dbReference>
<evidence type="ECO:0000313" key="1">
    <source>
        <dbReference type="EMBL" id="KAK3247160.1"/>
    </source>
</evidence>
<dbReference type="Gene3D" id="3.40.50.150">
    <property type="entry name" value="Vaccinia Virus protein VP39"/>
    <property type="match status" value="1"/>
</dbReference>
<organism evidence="1 2">
    <name type="scientific">Cymbomonas tetramitiformis</name>
    <dbReference type="NCBI Taxonomy" id="36881"/>
    <lineage>
        <taxon>Eukaryota</taxon>
        <taxon>Viridiplantae</taxon>
        <taxon>Chlorophyta</taxon>
        <taxon>Pyramimonadophyceae</taxon>
        <taxon>Pyramimonadales</taxon>
        <taxon>Pyramimonadaceae</taxon>
        <taxon>Cymbomonas</taxon>
    </lineage>
</organism>
<proteinExistence type="predicted"/>
<accession>A0AAE0C414</accession>
<gene>
    <name evidence="1" type="ORF">CYMTET_43331</name>
</gene>
<dbReference type="EMBL" id="LGRX02029187">
    <property type="protein sequence ID" value="KAK3247160.1"/>
    <property type="molecule type" value="Genomic_DNA"/>
</dbReference>